<feature type="region of interest" description="Disordered" evidence="3">
    <location>
        <begin position="1"/>
        <end position="103"/>
    </location>
</feature>
<keyword evidence="4" id="KW-0472">Membrane</keyword>
<accession>A0A1G4YZP1</accession>
<dbReference type="Proteomes" id="UP000198981">
    <property type="component" value="Unassembled WGS sequence"/>
</dbReference>
<dbReference type="EMBL" id="FMUH01000007">
    <property type="protein sequence ID" value="SCX58775.1"/>
    <property type="molecule type" value="Genomic_DNA"/>
</dbReference>
<dbReference type="SUPFAM" id="SSF63817">
    <property type="entry name" value="Sortase"/>
    <property type="match status" value="1"/>
</dbReference>
<keyword evidence="1" id="KW-0378">Hydrolase</keyword>
<dbReference type="GO" id="GO:0016787">
    <property type="term" value="F:hydrolase activity"/>
    <property type="evidence" value="ECO:0007669"/>
    <property type="project" value="UniProtKB-KW"/>
</dbReference>
<dbReference type="NCBIfam" id="TIGR01076">
    <property type="entry name" value="sortase_fam"/>
    <property type="match status" value="1"/>
</dbReference>
<organism evidence="5 6">
    <name type="scientific">Klenkia marina</name>
    <dbReference type="NCBI Taxonomy" id="1960309"/>
    <lineage>
        <taxon>Bacteria</taxon>
        <taxon>Bacillati</taxon>
        <taxon>Actinomycetota</taxon>
        <taxon>Actinomycetes</taxon>
        <taxon>Geodermatophilales</taxon>
        <taxon>Geodermatophilaceae</taxon>
        <taxon>Klenkia</taxon>
    </lineage>
</organism>
<gene>
    <name evidence="5" type="ORF">SAMN03159343_3836</name>
</gene>
<feature type="active site" description="Acyl-thioester intermediate" evidence="2">
    <location>
        <position position="308"/>
    </location>
</feature>
<evidence type="ECO:0000256" key="4">
    <source>
        <dbReference type="SAM" id="Phobius"/>
    </source>
</evidence>
<keyword evidence="4" id="KW-1133">Transmembrane helix</keyword>
<name>A0A1G4YZP1_9ACTN</name>
<dbReference type="STRING" id="1960309.SAMN03159343_3836"/>
<dbReference type="Pfam" id="PF04203">
    <property type="entry name" value="Sortase"/>
    <property type="match status" value="1"/>
</dbReference>
<sequence>MDDAQTGGPRGRHAPEEPAAPPPPPPADDATVWTDRVPAVPSVPPVPPTASASSAEGDGTEDDASADRVTEDRVTEDDVAADRATADHAVQEDEPRAVRRPERTTGDLVRTGIRGVGQLLVTAGLVVLLFVVYEVWVTDLTSDRKQDALSSELREDWQGDDPTVPTLPSGGLSEVPLGEGFAFIRIPRFGADYVKVVLEGTDEDELVEGPGHYVDSAMPGEQGNFALAGHRVGKGSPFLDLDQLQAGDPIVIETQTDWYVYRVLGADDPNGVPGQQIVLPTDVSVIAPTPNGPLDGPASGAYLTLTTCHPKFSARERLIVHAVLDGAAIPKAEAPDGPPALSEG</sequence>
<dbReference type="InterPro" id="IPR042003">
    <property type="entry name" value="Sortase_E"/>
</dbReference>
<evidence type="ECO:0000313" key="5">
    <source>
        <dbReference type="EMBL" id="SCX58775.1"/>
    </source>
</evidence>
<evidence type="ECO:0000256" key="2">
    <source>
        <dbReference type="PIRSR" id="PIRSR605754-1"/>
    </source>
</evidence>
<evidence type="ECO:0000313" key="6">
    <source>
        <dbReference type="Proteomes" id="UP000198981"/>
    </source>
</evidence>
<keyword evidence="6" id="KW-1185">Reference proteome</keyword>
<dbReference type="InterPro" id="IPR023365">
    <property type="entry name" value="Sortase_dom-sf"/>
</dbReference>
<dbReference type="AlphaFoldDB" id="A0A1G4YZP1"/>
<feature type="region of interest" description="Disordered" evidence="3">
    <location>
        <begin position="151"/>
        <end position="171"/>
    </location>
</feature>
<dbReference type="OrthoDB" id="5242879at2"/>
<feature type="active site" description="Proton donor/acceptor" evidence="2">
    <location>
        <position position="230"/>
    </location>
</feature>
<dbReference type="Gene3D" id="2.40.260.10">
    <property type="entry name" value="Sortase"/>
    <property type="match status" value="1"/>
</dbReference>
<proteinExistence type="predicted"/>
<feature type="compositionally biased region" description="Pro residues" evidence="3">
    <location>
        <begin position="18"/>
        <end position="27"/>
    </location>
</feature>
<dbReference type="InterPro" id="IPR053465">
    <property type="entry name" value="Sortase_Class_E"/>
</dbReference>
<feature type="compositionally biased region" description="Basic and acidic residues" evidence="3">
    <location>
        <begin position="80"/>
        <end position="103"/>
    </location>
</feature>
<keyword evidence="4" id="KW-0812">Transmembrane</keyword>
<reference evidence="6" key="1">
    <citation type="submission" date="2016-10" db="EMBL/GenBank/DDBJ databases">
        <authorList>
            <person name="Varghese N."/>
            <person name="Submissions S."/>
        </authorList>
    </citation>
    <scope>NUCLEOTIDE SEQUENCE [LARGE SCALE GENOMIC DNA]</scope>
    <source>
        <strain evidence="6">DSM 45722</strain>
    </source>
</reference>
<dbReference type="InterPro" id="IPR005754">
    <property type="entry name" value="Sortase"/>
</dbReference>
<dbReference type="NCBIfam" id="NF033747">
    <property type="entry name" value="class_E_sortase"/>
    <property type="match status" value="1"/>
</dbReference>
<evidence type="ECO:0000256" key="1">
    <source>
        <dbReference type="ARBA" id="ARBA00022801"/>
    </source>
</evidence>
<feature type="transmembrane region" description="Helical" evidence="4">
    <location>
        <begin position="119"/>
        <end position="136"/>
    </location>
</feature>
<protein>
    <submittedName>
        <fullName evidence="5">Sortase A</fullName>
    </submittedName>
</protein>
<dbReference type="RefSeq" id="WP_092807325.1">
    <property type="nucleotide sequence ID" value="NZ_FMUH01000007.1"/>
</dbReference>
<dbReference type="CDD" id="cd05830">
    <property type="entry name" value="Sortase_E"/>
    <property type="match status" value="1"/>
</dbReference>
<evidence type="ECO:0000256" key="3">
    <source>
        <dbReference type="SAM" id="MobiDB-lite"/>
    </source>
</evidence>